<evidence type="ECO:0000256" key="2">
    <source>
        <dbReference type="ARBA" id="ARBA00012224"/>
    </source>
</evidence>
<dbReference type="Gene3D" id="3.90.1150.10">
    <property type="entry name" value="Aspartate Aminotransferase, domain 1"/>
    <property type="match status" value="1"/>
</dbReference>
<keyword evidence="8" id="KW-0808">Transferase</keyword>
<dbReference type="RefSeq" id="WP_207163126.1">
    <property type="nucleotide sequence ID" value="NZ_CP071382.1"/>
</dbReference>
<dbReference type="SUPFAM" id="SSF53383">
    <property type="entry name" value="PLP-dependent transferases"/>
    <property type="match status" value="1"/>
</dbReference>
<keyword evidence="8" id="KW-0032">Aminotransferase</keyword>
<gene>
    <name evidence="8" type="ORF">JZM60_14510</name>
</gene>
<organism evidence="8 9">
    <name type="scientific">Geobacter benzoatilyticus</name>
    <dbReference type="NCBI Taxonomy" id="2815309"/>
    <lineage>
        <taxon>Bacteria</taxon>
        <taxon>Pseudomonadati</taxon>
        <taxon>Thermodesulfobacteriota</taxon>
        <taxon>Desulfuromonadia</taxon>
        <taxon>Geobacterales</taxon>
        <taxon>Geobacteraceae</taxon>
        <taxon>Geobacter</taxon>
    </lineage>
</organism>
<dbReference type="InterPro" id="IPR015422">
    <property type="entry name" value="PyrdxlP-dep_Trfase_small"/>
</dbReference>
<dbReference type="PANTHER" id="PTHR11808:SF50">
    <property type="entry name" value="CYSTATHIONINE BETA-LYASE"/>
    <property type="match status" value="1"/>
</dbReference>
<dbReference type="PANTHER" id="PTHR11808">
    <property type="entry name" value="TRANS-SULFURATION ENZYME FAMILY MEMBER"/>
    <property type="match status" value="1"/>
</dbReference>
<comment type="similarity">
    <text evidence="7">Belongs to the trans-sulfuration enzymes family.</text>
</comment>
<keyword evidence="6" id="KW-0456">Lyase</keyword>
<dbReference type="Gene3D" id="3.40.640.10">
    <property type="entry name" value="Type I PLP-dependent aspartate aminotransferase-like (Major domain)"/>
    <property type="match status" value="1"/>
</dbReference>
<keyword evidence="3" id="KW-0028">Amino-acid biosynthesis</keyword>
<evidence type="ECO:0000256" key="6">
    <source>
        <dbReference type="ARBA" id="ARBA00023239"/>
    </source>
</evidence>
<dbReference type="CDD" id="cd00614">
    <property type="entry name" value="CGS_like"/>
    <property type="match status" value="1"/>
</dbReference>
<dbReference type="InterPro" id="IPR054542">
    <property type="entry name" value="Cys_met_metab_PP"/>
</dbReference>
<dbReference type="GO" id="GO:0008483">
    <property type="term" value="F:transaminase activity"/>
    <property type="evidence" value="ECO:0007669"/>
    <property type="project" value="UniProtKB-KW"/>
</dbReference>
<evidence type="ECO:0000256" key="7">
    <source>
        <dbReference type="RuleBase" id="RU362118"/>
    </source>
</evidence>
<name>A0ABX7Q2K2_9BACT</name>
<dbReference type="Pfam" id="PF01053">
    <property type="entry name" value="Cys_Met_Meta_PP"/>
    <property type="match status" value="1"/>
</dbReference>
<dbReference type="PROSITE" id="PS00868">
    <property type="entry name" value="CYS_MET_METAB_PP"/>
    <property type="match status" value="1"/>
</dbReference>
<comment type="cofactor">
    <cofactor evidence="1 7">
        <name>pyridoxal 5'-phosphate</name>
        <dbReference type="ChEBI" id="CHEBI:597326"/>
    </cofactor>
</comment>
<dbReference type="Proteomes" id="UP000663651">
    <property type="component" value="Chromosome"/>
</dbReference>
<proteinExistence type="inferred from homology"/>
<evidence type="ECO:0000256" key="3">
    <source>
        <dbReference type="ARBA" id="ARBA00022605"/>
    </source>
</evidence>
<evidence type="ECO:0000256" key="4">
    <source>
        <dbReference type="ARBA" id="ARBA00022898"/>
    </source>
</evidence>
<accession>A0ABX7Q2K2</accession>
<dbReference type="EC" id="4.4.1.13" evidence="2"/>
<evidence type="ECO:0000313" key="8">
    <source>
        <dbReference type="EMBL" id="QSV45321.1"/>
    </source>
</evidence>
<dbReference type="PIRSF" id="PIRSF001434">
    <property type="entry name" value="CGS"/>
    <property type="match status" value="1"/>
</dbReference>
<evidence type="ECO:0000256" key="5">
    <source>
        <dbReference type="ARBA" id="ARBA00023167"/>
    </source>
</evidence>
<keyword evidence="9" id="KW-1185">Reference proteome</keyword>
<dbReference type="InterPro" id="IPR000277">
    <property type="entry name" value="Cys/Met-Metab_PyrdxlP-dep_enz"/>
</dbReference>
<dbReference type="InterPro" id="IPR015421">
    <property type="entry name" value="PyrdxlP-dep_Trfase_major"/>
</dbReference>
<evidence type="ECO:0000313" key="9">
    <source>
        <dbReference type="Proteomes" id="UP000663651"/>
    </source>
</evidence>
<keyword evidence="4 7" id="KW-0663">Pyridoxal phosphate</keyword>
<keyword evidence="5" id="KW-0486">Methionine biosynthesis</keyword>
<sequence length="377" mass="40857">MKFATRLIHGSHAIDPATGALSIPVYQTSTFAQQSVDHFGKYDYARSGNPTREALEEAIADLEGGSRAFAFGSGMAAISSTLMLFAPGDHLVVCEDVYGGAFRVMTKLFSQWGLNVTFVDATSREAIEAAIRPETKAIYLETPSNPLLKVTNLREAVEIARNHGLLTLVDNTFMTPYLQRPLELGCDIVMHSGTKFLNGHSDVVCGFAVVKDEHLAHRLGFIQNAFGAILGPQDCWLTLRGLKTLKVRMEESQRSAVKVAEFLAGHPQVKQVYYPGLSTHPGHDVHNRQADGPGAVLSFELKSFDLTKRLLEGIELAAFAVSLGGVESILSYPARMSHAAMSPADRAERGISDTLVRLSVGLEDPDDLISDFAGIIG</sequence>
<evidence type="ECO:0000256" key="1">
    <source>
        <dbReference type="ARBA" id="ARBA00001933"/>
    </source>
</evidence>
<protein>
    <recommendedName>
        <fullName evidence="2">cysteine-S-conjugate beta-lyase</fullName>
        <ecNumber evidence="2">4.4.1.13</ecNumber>
    </recommendedName>
</protein>
<reference evidence="8 9" key="1">
    <citation type="submission" date="2021-03" db="EMBL/GenBank/DDBJ databases">
        <title>Geobacter metallireducens gen. nov. sp. nov., a microorganism capable of coupling the complete oxidation of organic compounds to the reduction of iron and other metals.</title>
        <authorList>
            <person name="Li Y."/>
        </authorList>
    </citation>
    <scope>NUCLEOTIDE SEQUENCE [LARGE SCALE GENOMIC DNA]</scope>
    <source>
        <strain evidence="8 9">Jerry-YX</strain>
    </source>
</reference>
<dbReference type="InterPro" id="IPR015424">
    <property type="entry name" value="PyrdxlP-dep_Trfase"/>
</dbReference>
<dbReference type="EMBL" id="CP071382">
    <property type="protein sequence ID" value="QSV45321.1"/>
    <property type="molecule type" value="Genomic_DNA"/>
</dbReference>